<dbReference type="InterPro" id="IPR029060">
    <property type="entry name" value="PIN-like_dom_sf"/>
</dbReference>
<gene>
    <name evidence="6" type="ORF">C1877_08625</name>
</gene>
<feature type="domain" description="PIN" evidence="5">
    <location>
        <begin position="3"/>
        <end position="116"/>
    </location>
</feature>
<accession>A0A369M2U9</accession>
<dbReference type="GO" id="GO:0004518">
    <property type="term" value="F:nuclease activity"/>
    <property type="evidence" value="ECO:0007669"/>
    <property type="project" value="UniProtKB-KW"/>
</dbReference>
<dbReference type="OrthoDB" id="3232645at2"/>
<comment type="caution">
    <text evidence="6">The sequence shown here is derived from an EMBL/GenBank/DDBJ whole genome shotgun (WGS) entry which is preliminary data.</text>
</comment>
<keyword evidence="1" id="KW-0540">Nuclease</keyword>
<evidence type="ECO:0000259" key="5">
    <source>
        <dbReference type="Pfam" id="PF13470"/>
    </source>
</evidence>
<evidence type="ECO:0000256" key="1">
    <source>
        <dbReference type="ARBA" id="ARBA00022722"/>
    </source>
</evidence>
<reference evidence="6 7" key="1">
    <citation type="journal article" date="2018" name="Elife">
        <title>Discovery and characterization of a prevalent human gut bacterial enzyme sufficient for the inactivation of a family of plant toxins.</title>
        <authorList>
            <person name="Koppel N."/>
            <person name="Bisanz J.E."/>
            <person name="Pandelia M.E."/>
            <person name="Turnbaugh P.J."/>
            <person name="Balskus E.P."/>
        </authorList>
    </citation>
    <scope>NUCLEOTIDE SEQUENCE [LARGE SCALE GENOMIC DNA]</scope>
    <source>
        <strain evidence="6 7">3C</strain>
    </source>
</reference>
<proteinExistence type="predicted"/>
<dbReference type="Proteomes" id="UP000254000">
    <property type="component" value="Unassembled WGS sequence"/>
</dbReference>
<dbReference type="RefSeq" id="WP_015539062.1">
    <property type="nucleotide sequence ID" value="NZ_CABMMS010000005.1"/>
</dbReference>
<evidence type="ECO:0000256" key="4">
    <source>
        <dbReference type="ARBA" id="ARBA00022842"/>
    </source>
</evidence>
<name>A0A369M2U9_9ACTN</name>
<evidence type="ECO:0000313" key="7">
    <source>
        <dbReference type="Proteomes" id="UP000254000"/>
    </source>
</evidence>
<evidence type="ECO:0000256" key="2">
    <source>
        <dbReference type="ARBA" id="ARBA00022723"/>
    </source>
</evidence>
<evidence type="ECO:0000313" key="6">
    <source>
        <dbReference type="EMBL" id="RDB64786.1"/>
    </source>
</evidence>
<sequence>MDLVLDNNIVIDHIDRREPFYELSRRVCLLGVVGEANTYISVNMLTDIYYLLRKDYGSQGAQDLIENNLSFLQLIGISAEDAQKALAARWGDFEDCLVARCAEKIKADYIVTRNVKDFRSSSVEAVTPEELFDRLEKQGFVYEEVDW</sequence>
<keyword evidence="7" id="KW-1185">Reference proteome</keyword>
<dbReference type="Pfam" id="PF13470">
    <property type="entry name" value="PIN_3"/>
    <property type="match status" value="1"/>
</dbReference>
<evidence type="ECO:0000256" key="3">
    <source>
        <dbReference type="ARBA" id="ARBA00022801"/>
    </source>
</evidence>
<keyword evidence="3" id="KW-0378">Hydrolase</keyword>
<dbReference type="GO" id="GO:0016787">
    <property type="term" value="F:hydrolase activity"/>
    <property type="evidence" value="ECO:0007669"/>
    <property type="project" value="UniProtKB-KW"/>
</dbReference>
<protein>
    <submittedName>
        <fullName evidence="6">PIN domain-containing protein</fullName>
    </submittedName>
</protein>
<dbReference type="InterPro" id="IPR002716">
    <property type="entry name" value="PIN_dom"/>
</dbReference>
<dbReference type="EMBL" id="PPTS01000005">
    <property type="protein sequence ID" value="RDB64786.1"/>
    <property type="molecule type" value="Genomic_DNA"/>
</dbReference>
<dbReference type="GO" id="GO:0046872">
    <property type="term" value="F:metal ion binding"/>
    <property type="evidence" value="ECO:0007669"/>
    <property type="project" value="UniProtKB-KW"/>
</dbReference>
<dbReference type="AlphaFoldDB" id="A0A369M2U9"/>
<keyword evidence="2" id="KW-0479">Metal-binding</keyword>
<organism evidence="6 7">
    <name type="scientific">Gordonibacter pamelaeae</name>
    <dbReference type="NCBI Taxonomy" id="471189"/>
    <lineage>
        <taxon>Bacteria</taxon>
        <taxon>Bacillati</taxon>
        <taxon>Actinomycetota</taxon>
        <taxon>Coriobacteriia</taxon>
        <taxon>Eggerthellales</taxon>
        <taxon>Eggerthellaceae</taxon>
        <taxon>Gordonibacter</taxon>
    </lineage>
</organism>
<dbReference type="GeneID" id="78359751"/>
<dbReference type="Gene3D" id="3.40.50.1010">
    <property type="entry name" value="5'-nuclease"/>
    <property type="match status" value="1"/>
</dbReference>
<keyword evidence="4" id="KW-0460">Magnesium</keyword>
<dbReference type="SUPFAM" id="SSF88723">
    <property type="entry name" value="PIN domain-like"/>
    <property type="match status" value="1"/>
</dbReference>